<dbReference type="AlphaFoldDB" id="A0A438H1N8"/>
<dbReference type="EMBL" id="QGNW01000297">
    <property type="protein sequence ID" value="RVW78372.1"/>
    <property type="molecule type" value="Genomic_DNA"/>
</dbReference>
<accession>A0A438H1N8</accession>
<comment type="caution">
    <text evidence="1">The sequence shown here is derived from an EMBL/GenBank/DDBJ whole genome shotgun (WGS) entry which is preliminary data.</text>
</comment>
<dbReference type="Proteomes" id="UP000288805">
    <property type="component" value="Unassembled WGS sequence"/>
</dbReference>
<evidence type="ECO:0008006" key="3">
    <source>
        <dbReference type="Google" id="ProtNLM"/>
    </source>
</evidence>
<protein>
    <recommendedName>
        <fullName evidence="3">Mitochondrial protein</fullName>
    </recommendedName>
</protein>
<gene>
    <name evidence="1" type="ORF">CK203_047719</name>
</gene>
<organism evidence="1 2">
    <name type="scientific">Vitis vinifera</name>
    <name type="common">Grape</name>
    <dbReference type="NCBI Taxonomy" id="29760"/>
    <lineage>
        <taxon>Eukaryota</taxon>
        <taxon>Viridiplantae</taxon>
        <taxon>Streptophyta</taxon>
        <taxon>Embryophyta</taxon>
        <taxon>Tracheophyta</taxon>
        <taxon>Spermatophyta</taxon>
        <taxon>Magnoliopsida</taxon>
        <taxon>eudicotyledons</taxon>
        <taxon>Gunneridae</taxon>
        <taxon>Pentapetalae</taxon>
        <taxon>rosids</taxon>
        <taxon>Vitales</taxon>
        <taxon>Vitaceae</taxon>
        <taxon>Viteae</taxon>
        <taxon>Vitis</taxon>
    </lineage>
</organism>
<evidence type="ECO:0000313" key="1">
    <source>
        <dbReference type="EMBL" id="RVW78372.1"/>
    </source>
</evidence>
<sequence>MAKESKIEDFKQLRHFLDMENAGSCSGIFVSQRKYALDLLKERRLLSGKLVDIPIDLNQKLGQESSSSMANKGHHQQLVGKLIYVVSQFMHSPTEEYFEVVYWKKGSCKFKPTLILIEQIILRIEYQHLDDTRRVADSKRETYEVVIEKQLFHQSEP</sequence>
<evidence type="ECO:0000313" key="2">
    <source>
        <dbReference type="Proteomes" id="UP000288805"/>
    </source>
</evidence>
<name>A0A438H1N8_VITVI</name>
<proteinExistence type="predicted"/>
<reference evidence="1 2" key="1">
    <citation type="journal article" date="2018" name="PLoS Genet.">
        <title>Population sequencing reveals clonal diversity and ancestral inbreeding in the grapevine cultivar Chardonnay.</title>
        <authorList>
            <person name="Roach M.J."/>
            <person name="Johnson D.L."/>
            <person name="Bohlmann J."/>
            <person name="van Vuuren H.J."/>
            <person name="Jones S.J."/>
            <person name="Pretorius I.S."/>
            <person name="Schmidt S.A."/>
            <person name="Borneman A.R."/>
        </authorList>
    </citation>
    <scope>NUCLEOTIDE SEQUENCE [LARGE SCALE GENOMIC DNA]</scope>
    <source>
        <strain evidence="2">cv. Chardonnay</strain>
        <tissue evidence="1">Leaf</tissue>
    </source>
</reference>